<feature type="region of interest" description="Disordered" evidence="1">
    <location>
        <begin position="212"/>
        <end position="250"/>
    </location>
</feature>
<keyword evidence="3" id="KW-1185">Reference proteome</keyword>
<dbReference type="AlphaFoldDB" id="A0AAN9U4I2"/>
<proteinExistence type="predicted"/>
<protein>
    <submittedName>
        <fullName evidence="2">Uncharacterized protein</fullName>
    </submittedName>
</protein>
<sequence>MATQQQPEQEQEELPQPVPIGPRTAKGGGFYMIPGTKPKYQQTDFTSLVIYERDLAEALSILRAKSATDLSAIRTLSFTLKDANLYYWWGTLLQDGGPLWDEEEREDILRVYPIPESVAAGNPPRSMFRALLRFIAENFDLGKLDLVVDAKNSSWNIWAVGEVFHDKQLRSLSITTDVWEGVGEWLTGRLNGTEVATEDVPCFHNPETPLLPGEGGPGIGAGVGDAVKDGNNRGSAAVGDAGGEISEEEQ</sequence>
<evidence type="ECO:0000256" key="1">
    <source>
        <dbReference type="SAM" id="MobiDB-lite"/>
    </source>
</evidence>
<comment type="caution">
    <text evidence="2">The sequence shown here is derived from an EMBL/GenBank/DDBJ whole genome shotgun (WGS) entry which is preliminary data.</text>
</comment>
<organism evidence="2 3">
    <name type="scientific">Cytospora paraplurivora</name>
    <dbReference type="NCBI Taxonomy" id="2898453"/>
    <lineage>
        <taxon>Eukaryota</taxon>
        <taxon>Fungi</taxon>
        <taxon>Dikarya</taxon>
        <taxon>Ascomycota</taxon>
        <taxon>Pezizomycotina</taxon>
        <taxon>Sordariomycetes</taxon>
        <taxon>Sordariomycetidae</taxon>
        <taxon>Diaporthales</taxon>
        <taxon>Cytosporaceae</taxon>
        <taxon>Cytospora</taxon>
    </lineage>
</organism>
<dbReference type="Proteomes" id="UP001320245">
    <property type="component" value="Unassembled WGS sequence"/>
</dbReference>
<gene>
    <name evidence="2" type="ORF">SLS53_009101</name>
</gene>
<accession>A0AAN9U4I2</accession>
<evidence type="ECO:0000313" key="3">
    <source>
        <dbReference type="Proteomes" id="UP001320245"/>
    </source>
</evidence>
<feature type="compositionally biased region" description="Gly residues" evidence="1">
    <location>
        <begin position="213"/>
        <end position="223"/>
    </location>
</feature>
<name>A0AAN9U4I2_9PEZI</name>
<reference evidence="2 3" key="1">
    <citation type="journal article" date="2023" name="PLoS ONE">
        <title>Cytospora paraplurivora sp. nov. isolated from orchards with fruit tree decline syndrome in Ontario, Canada.</title>
        <authorList>
            <person name="Ilyukhin E."/>
            <person name="Nguyen H.D.T."/>
            <person name="Castle A.J."/>
            <person name="Ellouze W."/>
        </authorList>
    </citation>
    <scope>NUCLEOTIDE SEQUENCE [LARGE SCALE GENOMIC DNA]</scope>
    <source>
        <strain evidence="2 3">FDS-564</strain>
    </source>
</reference>
<evidence type="ECO:0000313" key="2">
    <source>
        <dbReference type="EMBL" id="KAK7729986.1"/>
    </source>
</evidence>
<dbReference type="EMBL" id="JAJSPL020000065">
    <property type="protein sequence ID" value="KAK7729986.1"/>
    <property type="molecule type" value="Genomic_DNA"/>
</dbReference>
<feature type="region of interest" description="Disordered" evidence="1">
    <location>
        <begin position="1"/>
        <end position="27"/>
    </location>
</feature>